<sequence>MELEDDDDLGTMIAIYYPLEMDNLNPSSCGGLLQTPENLNYDGCSYNILISCPCQEIHPKTFGTIEDSNEGFENEDQSHHDNEYFNDLNLDEIPEDINDESVVEGEDA</sequence>
<evidence type="ECO:0000313" key="3">
    <source>
        <dbReference type="Proteomes" id="UP001358586"/>
    </source>
</evidence>
<protein>
    <submittedName>
        <fullName evidence="2">Uncharacterized protein</fullName>
    </submittedName>
</protein>
<keyword evidence="3" id="KW-1185">Reference proteome</keyword>
<dbReference type="Proteomes" id="UP001358586">
    <property type="component" value="Chromosome 10"/>
</dbReference>
<evidence type="ECO:0000256" key="1">
    <source>
        <dbReference type="SAM" id="MobiDB-lite"/>
    </source>
</evidence>
<organism evidence="2 3">
    <name type="scientific">Gossypium arboreum</name>
    <name type="common">Tree cotton</name>
    <name type="synonym">Gossypium nanking</name>
    <dbReference type="NCBI Taxonomy" id="29729"/>
    <lineage>
        <taxon>Eukaryota</taxon>
        <taxon>Viridiplantae</taxon>
        <taxon>Streptophyta</taxon>
        <taxon>Embryophyta</taxon>
        <taxon>Tracheophyta</taxon>
        <taxon>Spermatophyta</taxon>
        <taxon>Magnoliopsida</taxon>
        <taxon>eudicotyledons</taxon>
        <taxon>Gunneridae</taxon>
        <taxon>Pentapetalae</taxon>
        <taxon>rosids</taxon>
        <taxon>malvids</taxon>
        <taxon>Malvales</taxon>
        <taxon>Malvaceae</taxon>
        <taxon>Malvoideae</taxon>
        <taxon>Gossypium</taxon>
    </lineage>
</organism>
<reference evidence="2 3" key="1">
    <citation type="submission" date="2023-03" db="EMBL/GenBank/DDBJ databases">
        <title>WGS of Gossypium arboreum.</title>
        <authorList>
            <person name="Yu D."/>
        </authorList>
    </citation>
    <scope>NUCLEOTIDE SEQUENCE [LARGE SCALE GENOMIC DNA]</scope>
    <source>
        <tissue evidence="2">Leaf</tissue>
    </source>
</reference>
<evidence type="ECO:0000313" key="2">
    <source>
        <dbReference type="EMBL" id="KAK5793840.1"/>
    </source>
</evidence>
<dbReference type="EMBL" id="JARKNE010000010">
    <property type="protein sequence ID" value="KAK5793840.1"/>
    <property type="molecule type" value="Genomic_DNA"/>
</dbReference>
<accession>A0ABR0NG74</accession>
<proteinExistence type="predicted"/>
<gene>
    <name evidence="2" type="ORF">PVK06_035000</name>
</gene>
<feature type="region of interest" description="Disordered" evidence="1">
    <location>
        <begin position="65"/>
        <end position="85"/>
    </location>
</feature>
<comment type="caution">
    <text evidence="2">The sequence shown here is derived from an EMBL/GenBank/DDBJ whole genome shotgun (WGS) entry which is preliminary data.</text>
</comment>
<name>A0ABR0NG74_GOSAR</name>